<dbReference type="EMBL" id="JARJLM010000089">
    <property type="protein sequence ID" value="MDF3832314.1"/>
    <property type="molecule type" value="Genomic_DNA"/>
</dbReference>
<keyword evidence="4" id="KW-1185">Reference proteome</keyword>
<comment type="caution">
    <text evidence="3">The sequence shown here is derived from an EMBL/GenBank/DDBJ whole genome shotgun (WGS) entry which is preliminary data.</text>
</comment>
<evidence type="ECO:0000313" key="3">
    <source>
        <dbReference type="EMBL" id="MDF3832314.1"/>
    </source>
</evidence>
<feature type="chain" id="PRO_5047412806" evidence="2">
    <location>
        <begin position="22"/>
        <end position="146"/>
    </location>
</feature>
<proteinExistence type="predicted"/>
<dbReference type="Proteomes" id="UP001216674">
    <property type="component" value="Unassembled WGS sequence"/>
</dbReference>
<sequence>MNRRRVYAVAVATLSLGLAQAKPIIYPAKGQSAEQQQKDDGQCYVWAKNSTGVDPAAVAAAPPSGPAGGGERVRGAARGAAGGAAIGAIAGDAGKGAAAGAVAGTMAGGARARRNQQAAQQPAQGSMDTYNRAYAACMEGRGYTVK</sequence>
<feature type="signal peptide" evidence="2">
    <location>
        <begin position="1"/>
        <end position="21"/>
    </location>
</feature>
<name>A0ABT6AIN1_9BURK</name>
<organism evidence="3 4">
    <name type="scientific">Cupriavidus basilensis</name>
    <dbReference type="NCBI Taxonomy" id="68895"/>
    <lineage>
        <taxon>Bacteria</taxon>
        <taxon>Pseudomonadati</taxon>
        <taxon>Pseudomonadota</taxon>
        <taxon>Betaproteobacteria</taxon>
        <taxon>Burkholderiales</taxon>
        <taxon>Burkholderiaceae</taxon>
        <taxon>Cupriavidus</taxon>
    </lineage>
</organism>
<accession>A0ABT6AIN1</accession>
<evidence type="ECO:0000256" key="2">
    <source>
        <dbReference type="SAM" id="SignalP"/>
    </source>
</evidence>
<keyword evidence="2" id="KW-0732">Signal</keyword>
<protein>
    <submittedName>
        <fullName evidence="3">YMGG-like glycine zipper-containing protein</fullName>
    </submittedName>
</protein>
<gene>
    <name evidence="3" type="ORF">P3W85_05025</name>
</gene>
<evidence type="ECO:0000313" key="4">
    <source>
        <dbReference type="Proteomes" id="UP001216674"/>
    </source>
</evidence>
<reference evidence="3 4" key="1">
    <citation type="submission" date="2023-03" db="EMBL/GenBank/DDBJ databases">
        <title>Draft assemblies of triclosan tolerant bacteria isolated from returned activated sludge.</title>
        <authorList>
            <person name="Van Hamelsveld S."/>
        </authorList>
    </citation>
    <scope>NUCLEOTIDE SEQUENCE [LARGE SCALE GENOMIC DNA]</scope>
    <source>
        <strain evidence="3 4">GW210010_S58</strain>
    </source>
</reference>
<feature type="region of interest" description="Disordered" evidence="1">
    <location>
        <begin position="56"/>
        <end position="75"/>
    </location>
</feature>
<evidence type="ECO:0000256" key="1">
    <source>
        <dbReference type="SAM" id="MobiDB-lite"/>
    </source>
</evidence>